<comment type="caution">
    <text evidence="1">The sequence shown here is derived from an EMBL/GenBank/DDBJ whole genome shotgun (WGS) entry which is preliminary data.</text>
</comment>
<dbReference type="InterPro" id="IPR026449">
    <property type="entry name" value="GRASP_SAV_5884"/>
</dbReference>
<evidence type="ECO:0000313" key="1">
    <source>
        <dbReference type="EMBL" id="MBB0244711.1"/>
    </source>
</evidence>
<dbReference type="PANTHER" id="PTHR21621">
    <property type="entry name" value="RIBOSOMAL PROTEIN S6 MODIFICATION PROTEIN"/>
    <property type="match status" value="1"/>
</dbReference>
<sequence length="323" mass="35685">MIDSRPVLVNTRLDDPTADHVIGELHRRGVPVVRLDTGRPEGVTLAVGAGAGKDWRGDLRTPTRQVDPHGIRAVYHRRPSPTASTFPADDPAGHQRDFTTAQIRHGLSGLLVALPDCLQVNHPHRNAAAEYKPVQLTTALASDFTVPPTLITNEPEAAREFIRAHHPVVYKPLRHTDYRENGELRTIWVRPVTAEEIDSSLRACPHLFQKQVIKTADARMAVVGGESFTTRITLDGDHPDWRMDYSLVSFSPVEAPATVRRSAELYLRTLGLVFGAFDFAIDRDGAWHFLECNPNGQWAFVDPATTRGITVALADVLEKGVSP</sequence>
<dbReference type="EMBL" id="VKHT01000297">
    <property type="protein sequence ID" value="MBB0244711.1"/>
    <property type="molecule type" value="Genomic_DNA"/>
</dbReference>
<dbReference type="AlphaFoldDB" id="A0A7W3TD74"/>
<keyword evidence="2" id="KW-1185">Reference proteome</keyword>
<dbReference type="PANTHER" id="PTHR21621:SF0">
    <property type="entry name" value="BETA-CITRYLGLUTAMATE SYNTHASE B-RELATED"/>
    <property type="match status" value="1"/>
</dbReference>
<accession>A0A7W3TD74</accession>
<gene>
    <name evidence="1" type="primary">tgmB</name>
    <name evidence="1" type="ORF">FNQ90_11490</name>
</gene>
<reference evidence="2" key="1">
    <citation type="submission" date="2019-10" db="EMBL/GenBank/DDBJ databases">
        <title>Streptomyces sp. nov., a novel actinobacterium isolated from alkaline environment.</title>
        <authorList>
            <person name="Golinska P."/>
        </authorList>
    </citation>
    <scope>NUCLEOTIDE SEQUENCE [LARGE SCALE GENOMIC DNA]</scope>
    <source>
        <strain evidence="2">DSM 42118</strain>
    </source>
</reference>
<name>A0A7W3TD74_9ACTN</name>
<evidence type="ECO:0000313" key="2">
    <source>
        <dbReference type="Proteomes" id="UP000538929"/>
    </source>
</evidence>
<dbReference type="Proteomes" id="UP000538929">
    <property type="component" value="Unassembled WGS sequence"/>
</dbReference>
<protein>
    <submittedName>
        <fullName evidence="1">ATP-grasp ribosomal peptide maturase</fullName>
    </submittedName>
</protein>
<dbReference type="SUPFAM" id="SSF56059">
    <property type="entry name" value="Glutathione synthetase ATP-binding domain-like"/>
    <property type="match status" value="1"/>
</dbReference>
<dbReference type="GO" id="GO:0005737">
    <property type="term" value="C:cytoplasm"/>
    <property type="evidence" value="ECO:0007669"/>
    <property type="project" value="TreeGrafter"/>
</dbReference>
<dbReference type="Gene3D" id="3.30.470.20">
    <property type="entry name" value="ATP-grasp fold, B domain"/>
    <property type="match status" value="1"/>
</dbReference>
<dbReference type="NCBIfam" id="TIGR04187">
    <property type="entry name" value="GRASP_SAV_5884"/>
    <property type="match status" value="1"/>
</dbReference>
<organism evidence="1 2">
    <name type="scientific">Streptomyces alkaliphilus</name>
    <dbReference type="NCBI Taxonomy" id="1472722"/>
    <lineage>
        <taxon>Bacteria</taxon>
        <taxon>Bacillati</taxon>
        <taxon>Actinomycetota</taxon>
        <taxon>Actinomycetes</taxon>
        <taxon>Kitasatosporales</taxon>
        <taxon>Streptomycetaceae</taxon>
        <taxon>Streptomyces</taxon>
    </lineage>
</organism>
<dbReference type="RefSeq" id="WP_194432435.1">
    <property type="nucleotide sequence ID" value="NZ_VKHT01000297.1"/>
</dbReference>
<proteinExistence type="predicted"/>
<dbReference type="GO" id="GO:0009432">
    <property type="term" value="P:SOS response"/>
    <property type="evidence" value="ECO:0007669"/>
    <property type="project" value="TreeGrafter"/>
</dbReference>
<dbReference type="GO" id="GO:0018169">
    <property type="term" value="F:ribosomal S6-glutamic acid ligase activity"/>
    <property type="evidence" value="ECO:0007669"/>
    <property type="project" value="TreeGrafter"/>
</dbReference>